<dbReference type="Proteomes" id="UP000501891">
    <property type="component" value="Chromosome"/>
</dbReference>
<evidence type="ECO:0000313" key="2">
    <source>
        <dbReference type="Proteomes" id="UP000501891"/>
    </source>
</evidence>
<evidence type="ECO:0000313" key="1">
    <source>
        <dbReference type="EMBL" id="QJE73857.1"/>
    </source>
</evidence>
<protein>
    <submittedName>
        <fullName evidence="1">Uncharacterized protein</fullName>
    </submittedName>
</protein>
<dbReference type="AlphaFoldDB" id="A0A858R908"/>
<proteinExistence type="predicted"/>
<gene>
    <name evidence="1" type="ORF">HHL28_12790</name>
</gene>
<sequence length="116" mass="11873">MFPVVATGALNPESGLTAAVSAVPGIAFTGLPSDVKTFTDLPPLPTPLPHGAEVLARQILDAVSRGRTLGHRGQSITLTRPTAVAEAVYGLLRRAGLEPALRPASIGGCSVLSLRP</sequence>
<dbReference type="EMBL" id="CP051775">
    <property type="protein sequence ID" value="QJE73857.1"/>
    <property type="molecule type" value="Genomic_DNA"/>
</dbReference>
<keyword evidence="2" id="KW-1185">Reference proteome</keyword>
<accession>A0A858R908</accession>
<organism evidence="1 2">
    <name type="scientific">Aerophototrophica crusticola</name>
    <dbReference type="NCBI Taxonomy" id="1709002"/>
    <lineage>
        <taxon>Bacteria</taxon>
        <taxon>Pseudomonadati</taxon>
        <taxon>Pseudomonadota</taxon>
        <taxon>Alphaproteobacteria</taxon>
        <taxon>Rhodospirillales</taxon>
        <taxon>Rhodospirillaceae</taxon>
        <taxon>Aerophototrophica</taxon>
    </lineage>
</organism>
<reference evidence="1" key="1">
    <citation type="submission" date="2020-04" db="EMBL/GenBank/DDBJ databases">
        <title>A desert anoxygenic phototrophic bacterium fixes CO2 using RubisCO under aerobic conditions.</title>
        <authorList>
            <person name="Tang K."/>
        </authorList>
    </citation>
    <scope>NUCLEOTIDE SEQUENCE [LARGE SCALE GENOMIC DNA]</scope>
    <source>
        <strain evidence="1">MIMtkB3</strain>
    </source>
</reference>
<name>A0A858R908_9PROT</name>
<dbReference type="KEGG" id="acru:HHL28_12790"/>